<reference evidence="2" key="1">
    <citation type="submission" date="2019-08" db="EMBL/GenBank/DDBJ databases">
        <authorList>
            <person name="Kucharzyk K."/>
            <person name="Murdoch R.W."/>
            <person name="Higgins S."/>
            <person name="Loffler F."/>
        </authorList>
    </citation>
    <scope>NUCLEOTIDE SEQUENCE</scope>
</reference>
<proteinExistence type="predicted"/>
<feature type="region of interest" description="Disordered" evidence="1">
    <location>
        <begin position="109"/>
        <end position="129"/>
    </location>
</feature>
<comment type="caution">
    <text evidence="2">The sequence shown here is derived from an EMBL/GenBank/DDBJ whole genome shotgun (WGS) entry which is preliminary data.</text>
</comment>
<dbReference type="EMBL" id="VSSQ01032516">
    <property type="protein sequence ID" value="MPM83797.1"/>
    <property type="molecule type" value="Genomic_DNA"/>
</dbReference>
<protein>
    <submittedName>
        <fullName evidence="2">Uncharacterized protein</fullName>
    </submittedName>
</protein>
<sequence length="148" mass="16496">MRHRNRFFVLLFASQLLGLEHQNVGPGNLKPAIIRVHIAELAFGKVPCHGAQLGNDFTINRIRALIIALCDQSFRIPSTCFQLIDLFLKGIVRSFIDFVAGSPGFAGGGSGSYRKRQKPDQPDRSDPAQPIRLHYCSHARIPFELTTI</sequence>
<gene>
    <name evidence="2" type="ORF">SDC9_130866</name>
</gene>
<evidence type="ECO:0000256" key="1">
    <source>
        <dbReference type="SAM" id="MobiDB-lite"/>
    </source>
</evidence>
<dbReference type="AlphaFoldDB" id="A0A645D3R7"/>
<evidence type="ECO:0000313" key="2">
    <source>
        <dbReference type="EMBL" id="MPM83797.1"/>
    </source>
</evidence>
<accession>A0A645D3R7</accession>
<name>A0A645D3R7_9ZZZZ</name>
<organism evidence="2">
    <name type="scientific">bioreactor metagenome</name>
    <dbReference type="NCBI Taxonomy" id="1076179"/>
    <lineage>
        <taxon>unclassified sequences</taxon>
        <taxon>metagenomes</taxon>
        <taxon>ecological metagenomes</taxon>
    </lineage>
</organism>